<dbReference type="AlphaFoldDB" id="A0AAV4CW35"/>
<organism evidence="1 2">
    <name type="scientific">Plakobranchus ocellatus</name>
    <dbReference type="NCBI Taxonomy" id="259542"/>
    <lineage>
        <taxon>Eukaryota</taxon>
        <taxon>Metazoa</taxon>
        <taxon>Spiralia</taxon>
        <taxon>Lophotrochozoa</taxon>
        <taxon>Mollusca</taxon>
        <taxon>Gastropoda</taxon>
        <taxon>Heterobranchia</taxon>
        <taxon>Euthyneura</taxon>
        <taxon>Panpulmonata</taxon>
        <taxon>Sacoglossa</taxon>
        <taxon>Placobranchoidea</taxon>
        <taxon>Plakobranchidae</taxon>
        <taxon>Plakobranchus</taxon>
    </lineage>
</organism>
<dbReference type="PANTHER" id="PTHR47027">
    <property type="entry name" value="REVERSE TRANSCRIPTASE DOMAIN-CONTAINING PROTEIN"/>
    <property type="match status" value="1"/>
</dbReference>
<comment type="caution">
    <text evidence="1">The sequence shown here is derived from an EMBL/GenBank/DDBJ whole genome shotgun (WGS) entry which is preliminary data.</text>
</comment>
<dbReference type="GO" id="GO:0004519">
    <property type="term" value="F:endonuclease activity"/>
    <property type="evidence" value="ECO:0007669"/>
    <property type="project" value="UniProtKB-KW"/>
</dbReference>
<dbReference type="Proteomes" id="UP000735302">
    <property type="component" value="Unassembled WGS sequence"/>
</dbReference>
<evidence type="ECO:0000313" key="1">
    <source>
        <dbReference type="EMBL" id="GFO36020.1"/>
    </source>
</evidence>
<keyword evidence="2" id="KW-1185">Reference proteome</keyword>
<dbReference type="PANTHER" id="PTHR47027:SF25">
    <property type="entry name" value="REVERSE TRANSCRIPTASE DOMAIN-CONTAINING PROTEIN"/>
    <property type="match status" value="1"/>
</dbReference>
<keyword evidence="1" id="KW-0378">Hydrolase</keyword>
<proteinExistence type="predicted"/>
<protein>
    <submittedName>
        <fullName evidence="1">Endonuclease-reverse transcriptase</fullName>
    </submittedName>
</protein>
<dbReference type="EMBL" id="BLXT01007037">
    <property type="protein sequence ID" value="GFO36020.1"/>
    <property type="molecule type" value="Genomic_DNA"/>
</dbReference>
<name>A0AAV4CW35_9GAST</name>
<keyword evidence="1" id="KW-0540">Nuclease</keyword>
<sequence length="142" mass="16399">MDISAEKTKLMTNNSNTISMDIRISGQRHETVSKFKYLGAIVAAKGLKPGILSRMEETTAIRTKLKTIMKDRNIALRSKIRLMHTLVISLFLYRYTSETWTHTTDLERKIKAIEMRCFRRLLSISCRDHIPTKRSEVESGKP</sequence>
<accession>A0AAV4CW35</accession>
<reference evidence="1 2" key="1">
    <citation type="journal article" date="2021" name="Elife">
        <title>Chloroplast acquisition without the gene transfer in kleptoplastic sea slugs, Plakobranchus ocellatus.</title>
        <authorList>
            <person name="Maeda T."/>
            <person name="Takahashi S."/>
            <person name="Yoshida T."/>
            <person name="Shimamura S."/>
            <person name="Takaki Y."/>
            <person name="Nagai Y."/>
            <person name="Toyoda A."/>
            <person name="Suzuki Y."/>
            <person name="Arimoto A."/>
            <person name="Ishii H."/>
            <person name="Satoh N."/>
            <person name="Nishiyama T."/>
            <person name="Hasebe M."/>
            <person name="Maruyama T."/>
            <person name="Minagawa J."/>
            <person name="Obokata J."/>
            <person name="Shigenobu S."/>
        </authorList>
    </citation>
    <scope>NUCLEOTIDE SEQUENCE [LARGE SCALE GENOMIC DNA]</scope>
</reference>
<keyword evidence="1" id="KW-0255">Endonuclease</keyword>
<gene>
    <name evidence="1" type="ORF">PoB_006252500</name>
</gene>
<evidence type="ECO:0000313" key="2">
    <source>
        <dbReference type="Proteomes" id="UP000735302"/>
    </source>
</evidence>